<dbReference type="InterPro" id="IPR011990">
    <property type="entry name" value="TPR-like_helical_dom_sf"/>
</dbReference>
<feature type="repeat" description="TPR" evidence="3">
    <location>
        <begin position="214"/>
        <end position="247"/>
    </location>
</feature>
<dbReference type="RefSeq" id="WP_244502010.1">
    <property type="nucleotide sequence ID" value="NZ_FNSD01000001.1"/>
</dbReference>
<evidence type="ECO:0000313" key="6">
    <source>
        <dbReference type="EMBL" id="SEB71346.1"/>
    </source>
</evidence>
<keyword evidence="4" id="KW-0732">Signal</keyword>
<dbReference type="PROSITE" id="PS50005">
    <property type="entry name" value="TPR"/>
    <property type="match status" value="2"/>
</dbReference>
<dbReference type="Proteomes" id="UP000182409">
    <property type="component" value="Unassembled WGS sequence"/>
</dbReference>
<dbReference type="Pfam" id="PF13485">
    <property type="entry name" value="Peptidase_MA_2"/>
    <property type="match status" value="1"/>
</dbReference>
<feature type="domain" description="Peptidase MA-like" evidence="5">
    <location>
        <begin position="340"/>
        <end position="527"/>
    </location>
</feature>
<dbReference type="SMART" id="SM00028">
    <property type="entry name" value="TPR"/>
    <property type="match status" value="6"/>
</dbReference>
<dbReference type="Pfam" id="PF14559">
    <property type="entry name" value="TPR_19"/>
    <property type="match status" value="1"/>
</dbReference>
<dbReference type="SUPFAM" id="SSF48452">
    <property type="entry name" value="TPR-like"/>
    <property type="match status" value="2"/>
</dbReference>
<keyword evidence="1" id="KW-0677">Repeat</keyword>
<dbReference type="Pfam" id="PF13174">
    <property type="entry name" value="TPR_6"/>
    <property type="match status" value="1"/>
</dbReference>
<dbReference type="Gene3D" id="1.25.40.10">
    <property type="entry name" value="Tetratricopeptide repeat domain"/>
    <property type="match status" value="4"/>
</dbReference>
<dbReference type="AlphaFoldDB" id="A0A1H4LLC0"/>
<sequence length="728" mass="80290">MMRVLAIATVLCACVSAHAVLPATCWQMQKHGQQKQADACFTQLTLSRDAYERAEGFWGVEDWQNANAAFREATAPAASPAQYKVRWGMLLHERFNNAEASDLFREALAKDPNNAAAYLGLATVQAQDYSGDANESIAKALAIDPKLAAAHELAATIALDNDNRELAATEADKALAIDNEAVDAMAVRASLELIADKPADAWFSKITAINPHDGEAYTRVGQHLELHYRFSDAAVYYRKATEVQPSLWAAHSLLGVELMRLGQEDEPLKQLELAYENGYRNPATVNSLRLLDTYKNFTTTRDATTIVRLDKKENDLLEPYIQAELHTILETYSKKYKMTLPAPVQVEVYPNHEDFAVRTMGMPGLGALGVTFGEVVAMDSPSGRKPGDFNWGATLWHEMSHVFIITATNQRVPRWFTEGLAVHEEGQRSPEWSDRVTPDVLLAIRAKKLLPILKLDRGFVFQEYPQQVLVSYFQGGSICDYIAAKWGEGKLLEMVHSYAAGKTTAEVIQTNLAMSHEEFDKQFLASVDGKYGAEAAHFDEWRAKLKALATAAQAKQMDVIVQQAPAVIALYPEYIGDANAYELLADAQHDKGDAKAEAAVLLQYEHQGGQQPELLKRLAALQEAAGDKAEAIATLTRVLYIYPVKDTELHQHLGTLLMAQKQFGGAIREYSAVVATNPLDKAGAEYNLAAAYMAAGQRDKAQETVLIALEAAPDYRPAQKLLLELQGH</sequence>
<dbReference type="InterPro" id="IPR019734">
    <property type="entry name" value="TPR_rpt"/>
</dbReference>
<dbReference type="EMBL" id="FNSD01000001">
    <property type="protein sequence ID" value="SEB71346.1"/>
    <property type="molecule type" value="Genomic_DNA"/>
</dbReference>
<dbReference type="InterPro" id="IPR051012">
    <property type="entry name" value="CellSynth/LPSAsmb/PSIAsmb"/>
</dbReference>
<feature type="signal peptide" evidence="4">
    <location>
        <begin position="1"/>
        <end position="19"/>
    </location>
</feature>
<name>A0A1H4LLC0_9BACT</name>
<evidence type="ECO:0000259" key="5">
    <source>
        <dbReference type="Pfam" id="PF13485"/>
    </source>
</evidence>
<dbReference type="PANTHER" id="PTHR45586">
    <property type="entry name" value="TPR REPEAT-CONTAINING PROTEIN PA4667"/>
    <property type="match status" value="1"/>
</dbReference>
<organism evidence="6 7">
    <name type="scientific">Terriglobus roseus</name>
    <dbReference type="NCBI Taxonomy" id="392734"/>
    <lineage>
        <taxon>Bacteria</taxon>
        <taxon>Pseudomonadati</taxon>
        <taxon>Acidobacteriota</taxon>
        <taxon>Terriglobia</taxon>
        <taxon>Terriglobales</taxon>
        <taxon>Acidobacteriaceae</taxon>
        <taxon>Terriglobus</taxon>
    </lineage>
</organism>
<dbReference type="PANTHER" id="PTHR45586:SF1">
    <property type="entry name" value="LIPOPOLYSACCHARIDE ASSEMBLY PROTEIN B"/>
    <property type="match status" value="1"/>
</dbReference>
<reference evidence="6 7" key="1">
    <citation type="submission" date="2016-10" db="EMBL/GenBank/DDBJ databases">
        <authorList>
            <person name="de Groot N.N."/>
        </authorList>
    </citation>
    <scope>NUCLEOTIDE SEQUENCE [LARGE SCALE GENOMIC DNA]</scope>
    <source>
        <strain evidence="6 7">AB35.6</strain>
    </source>
</reference>
<keyword evidence="2 3" id="KW-0802">TPR repeat</keyword>
<evidence type="ECO:0000313" key="7">
    <source>
        <dbReference type="Proteomes" id="UP000182409"/>
    </source>
</evidence>
<feature type="repeat" description="TPR" evidence="3">
    <location>
        <begin position="682"/>
        <end position="715"/>
    </location>
</feature>
<evidence type="ECO:0000256" key="1">
    <source>
        <dbReference type="ARBA" id="ARBA00022737"/>
    </source>
</evidence>
<protein>
    <submittedName>
        <fullName evidence="6">Flp pilus assembly protein TadD, contains TPR repeats</fullName>
    </submittedName>
</protein>
<evidence type="ECO:0000256" key="4">
    <source>
        <dbReference type="SAM" id="SignalP"/>
    </source>
</evidence>
<accession>A0A1H4LLC0</accession>
<dbReference type="InterPro" id="IPR039568">
    <property type="entry name" value="Peptidase_MA-like_dom"/>
</dbReference>
<feature type="chain" id="PRO_5010377726" evidence="4">
    <location>
        <begin position="20"/>
        <end position="728"/>
    </location>
</feature>
<proteinExistence type="predicted"/>
<evidence type="ECO:0000256" key="2">
    <source>
        <dbReference type="ARBA" id="ARBA00022803"/>
    </source>
</evidence>
<evidence type="ECO:0000256" key="3">
    <source>
        <dbReference type="PROSITE-ProRule" id="PRU00339"/>
    </source>
</evidence>
<gene>
    <name evidence="6" type="ORF">SAMN05443244_1635</name>
</gene>